<name>A0A0D7KAM4_9BURK</name>
<dbReference type="PANTHER" id="PTHR48111">
    <property type="entry name" value="REGULATOR OF RPOS"/>
    <property type="match status" value="1"/>
</dbReference>
<dbReference type="GO" id="GO:0000156">
    <property type="term" value="F:phosphorelay response regulator activity"/>
    <property type="evidence" value="ECO:0007669"/>
    <property type="project" value="TreeGrafter"/>
</dbReference>
<protein>
    <recommendedName>
        <fullName evidence="12">DNA-binding response OmpR family regulator</fullName>
    </recommendedName>
</protein>
<proteinExistence type="predicted"/>
<dbReference type="InterPro" id="IPR036388">
    <property type="entry name" value="WH-like_DNA-bd_sf"/>
</dbReference>
<dbReference type="SMART" id="SM00448">
    <property type="entry name" value="REC"/>
    <property type="match status" value="1"/>
</dbReference>
<dbReference type="Pfam" id="PF00072">
    <property type="entry name" value="Response_reg"/>
    <property type="match status" value="1"/>
</dbReference>
<dbReference type="PROSITE" id="PS50110">
    <property type="entry name" value="RESPONSE_REGULATORY"/>
    <property type="match status" value="1"/>
</dbReference>
<feature type="domain" description="Response regulatory" evidence="8">
    <location>
        <begin position="6"/>
        <end position="120"/>
    </location>
</feature>
<dbReference type="EMBL" id="JXYQ01000021">
    <property type="protein sequence ID" value="KJA11059.1"/>
    <property type="molecule type" value="Genomic_DNA"/>
</dbReference>
<accession>A0A0D7KAM4</accession>
<feature type="domain" description="OmpR/PhoB-type" evidence="9">
    <location>
        <begin position="124"/>
        <end position="225"/>
    </location>
</feature>
<dbReference type="InterPro" id="IPR016032">
    <property type="entry name" value="Sig_transdc_resp-reg_C-effctor"/>
</dbReference>
<dbReference type="AlphaFoldDB" id="A0A0D7KAM4"/>
<evidence type="ECO:0000256" key="3">
    <source>
        <dbReference type="ARBA" id="ARBA00023015"/>
    </source>
</evidence>
<dbReference type="GO" id="GO:0006355">
    <property type="term" value="P:regulation of DNA-templated transcription"/>
    <property type="evidence" value="ECO:0007669"/>
    <property type="project" value="InterPro"/>
</dbReference>
<dbReference type="InterPro" id="IPR001789">
    <property type="entry name" value="Sig_transdc_resp-reg_receiver"/>
</dbReference>
<organism evidence="10 11">
    <name type="scientific">Acidovorax temperans</name>
    <dbReference type="NCBI Taxonomy" id="80878"/>
    <lineage>
        <taxon>Bacteria</taxon>
        <taxon>Pseudomonadati</taxon>
        <taxon>Pseudomonadota</taxon>
        <taxon>Betaproteobacteria</taxon>
        <taxon>Burkholderiales</taxon>
        <taxon>Comamonadaceae</taxon>
        <taxon>Acidovorax</taxon>
    </lineage>
</organism>
<keyword evidence="4 7" id="KW-0238">DNA-binding</keyword>
<keyword evidence="2" id="KW-0902">Two-component regulatory system</keyword>
<dbReference type="PATRIC" id="fig|80878.5.peg.1048"/>
<dbReference type="GO" id="GO:0000976">
    <property type="term" value="F:transcription cis-regulatory region binding"/>
    <property type="evidence" value="ECO:0007669"/>
    <property type="project" value="TreeGrafter"/>
</dbReference>
<reference evidence="10 11" key="1">
    <citation type="submission" date="2014-12" db="EMBL/GenBank/DDBJ databases">
        <title>Isolation of bacteria from lake water.</title>
        <authorList>
            <person name="Sheng K.-Y."/>
            <person name="Chin P.-S."/>
            <person name="Chan K.-G."/>
            <person name="Tan G.S."/>
        </authorList>
    </citation>
    <scope>NUCLEOTIDE SEQUENCE [LARGE SCALE GENOMIC DNA]</scope>
    <source>
        <strain evidence="10 11">KY4</strain>
    </source>
</reference>
<dbReference type="PROSITE" id="PS51755">
    <property type="entry name" value="OMPR_PHOB"/>
    <property type="match status" value="1"/>
</dbReference>
<keyword evidence="5" id="KW-0804">Transcription</keyword>
<keyword evidence="1 6" id="KW-0597">Phosphoprotein</keyword>
<evidence type="ECO:0000259" key="9">
    <source>
        <dbReference type="PROSITE" id="PS51755"/>
    </source>
</evidence>
<evidence type="ECO:0000256" key="6">
    <source>
        <dbReference type="PROSITE-ProRule" id="PRU00169"/>
    </source>
</evidence>
<dbReference type="InterPro" id="IPR011006">
    <property type="entry name" value="CheY-like_superfamily"/>
</dbReference>
<dbReference type="Pfam" id="PF00486">
    <property type="entry name" value="Trans_reg_C"/>
    <property type="match status" value="1"/>
</dbReference>
<evidence type="ECO:0000256" key="4">
    <source>
        <dbReference type="ARBA" id="ARBA00023125"/>
    </source>
</evidence>
<keyword evidence="11" id="KW-1185">Reference proteome</keyword>
<dbReference type="PANTHER" id="PTHR48111:SF1">
    <property type="entry name" value="TWO-COMPONENT RESPONSE REGULATOR ORR33"/>
    <property type="match status" value="1"/>
</dbReference>
<dbReference type="CDD" id="cd17574">
    <property type="entry name" value="REC_OmpR"/>
    <property type="match status" value="1"/>
</dbReference>
<dbReference type="GO" id="GO:0032993">
    <property type="term" value="C:protein-DNA complex"/>
    <property type="evidence" value="ECO:0007669"/>
    <property type="project" value="TreeGrafter"/>
</dbReference>
<dbReference type="SUPFAM" id="SSF52172">
    <property type="entry name" value="CheY-like"/>
    <property type="match status" value="1"/>
</dbReference>
<evidence type="ECO:0000256" key="2">
    <source>
        <dbReference type="ARBA" id="ARBA00023012"/>
    </source>
</evidence>
<dbReference type="OrthoDB" id="8812574at2"/>
<dbReference type="GO" id="GO:0005829">
    <property type="term" value="C:cytosol"/>
    <property type="evidence" value="ECO:0007669"/>
    <property type="project" value="TreeGrafter"/>
</dbReference>
<dbReference type="SMART" id="SM00862">
    <property type="entry name" value="Trans_reg_C"/>
    <property type="match status" value="1"/>
</dbReference>
<dbReference type="STRING" id="80878.RP29_07695"/>
<dbReference type="InterPro" id="IPR039420">
    <property type="entry name" value="WalR-like"/>
</dbReference>
<comment type="caution">
    <text evidence="10">The sequence shown here is derived from an EMBL/GenBank/DDBJ whole genome shotgun (WGS) entry which is preliminary data.</text>
</comment>
<evidence type="ECO:0000256" key="7">
    <source>
        <dbReference type="PROSITE-ProRule" id="PRU01091"/>
    </source>
</evidence>
<feature type="modified residue" description="4-aspartylphosphate" evidence="6">
    <location>
        <position position="55"/>
    </location>
</feature>
<feature type="DNA-binding region" description="OmpR/PhoB-type" evidence="7">
    <location>
        <begin position="124"/>
        <end position="225"/>
    </location>
</feature>
<evidence type="ECO:0000256" key="1">
    <source>
        <dbReference type="ARBA" id="ARBA00022553"/>
    </source>
</evidence>
<evidence type="ECO:0000313" key="11">
    <source>
        <dbReference type="Proteomes" id="UP000032566"/>
    </source>
</evidence>
<evidence type="ECO:0000259" key="8">
    <source>
        <dbReference type="PROSITE" id="PS50110"/>
    </source>
</evidence>
<sequence>MDTGLNIVVIEDNDDLREATVHALRRRGYPVIGLPSAEALPEESSWQRIDILVVDLNLPGEDGLSLVSRIRAIEPGVGVIMVTARGLPADRQAGYEHGADIYITKPASLPELEAAIGSLSRRMSATQQHPGDLRLDQAQHRLSGAHQLQVQLTGQECALIVALARAADKRLETWQLIDILDKGSADDPKRALEIVITRLRKKLEQAGCAALHIRSIRNWGYQLKGAVLLG</sequence>
<evidence type="ECO:0000313" key="10">
    <source>
        <dbReference type="EMBL" id="KJA11059.1"/>
    </source>
</evidence>
<evidence type="ECO:0008006" key="12">
    <source>
        <dbReference type="Google" id="ProtNLM"/>
    </source>
</evidence>
<dbReference type="InterPro" id="IPR001867">
    <property type="entry name" value="OmpR/PhoB-type_DNA-bd"/>
</dbReference>
<keyword evidence="3" id="KW-0805">Transcription regulation</keyword>
<dbReference type="Gene3D" id="3.40.50.2300">
    <property type="match status" value="1"/>
</dbReference>
<evidence type="ECO:0000256" key="5">
    <source>
        <dbReference type="ARBA" id="ARBA00023163"/>
    </source>
</evidence>
<dbReference type="RefSeq" id="WP_044397117.1">
    <property type="nucleotide sequence ID" value="NZ_JXYQ01000021.1"/>
</dbReference>
<dbReference type="Proteomes" id="UP000032566">
    <property type="component" value="Unassembled WGS sequence"/>
</dbReference>
<dbReference type="SUPFAM" id="SSF46894">
    <property type="entry name" value="C-terminal effector domain of the bipartite response regulators"/>
    <property type="match status" value="1"/>
</dbReference>
<dbReference type="Gene3D" id="1.10.10.10">
    <property type="entry name" value="Winged helix-like DNA-binding domain superfamily/Winged helix DNA-binding domain"/>
    <property type="match status" value="1"/>
</dbReference>
<gene>
    <name evidence="10" type="ORF">RP29_07695</name>
</gene>